<gene>
    <name evidence="3" type="ORF">668</name>
</gene>
<name>A0A0E4G9Y2_9FIRM</name>
<dbReference type="STRING" id="690567.668"/>
<dbReference type="EMBL" id="CGIH01000009">
    <property type="protein sequence ID" value="CFX16275.1"/>
    <property type="molecule type" value="Genomic_DNA"/>
</dbReference>
<dbReference type="AlphaFoldDB" id="A0A0E4G9Y2"/>
<dbReference type="OrthoDB" id="5412507at2"/>
<protein>
    <submittedName>
        <fullName evidence="3">Uncharacterized</fullName>
    </submittedName>
</protein>
<dbReference type="RefSeq" id="WP_046495775.1">
    <property type="nucleotide sequence ID" value="NZ_CGIH01000009.1"/>
</dbReference>
<dbReference type="InterPro" id="IPR043129">
    <property type="entry name" value="ATPase_NBD"/>
</dbReference>
<accession>A0A0E4G9Y2</accession>
<reference evidence="3 4" key="1">
    <citation type="submission" date="2015-03" db="EMBL/GenBank/DDBJ databases">
        <authorList>
            <person name="Murphy D."/>
        </authorList>
    </citation>
    <scope>NUCLEOTIDE SEQUENCE [LARGE SCALE GENOMIC DNA]</scope>
    <source>
        <strain evidence="3 4">OL-4</strain>
    </source>
</reference>
<feature type="domain" description="Actin-like protein N-terminal" evidence="1">
    <location>
        <begin position="4"/>
        <end position="153"/>
    </location>
</feature>
<sequence length="322" mass="34450">MKIGIDIGYGFTKAVNEVGEKVIFPSLVAPAGYDVLGGVFSQTQNYRITIASGAQKEVLLVGEAARHSFVVSQALNKEKPPELHDPLLLTAIGLLGHKDSEISLGVGLPLAYYASQKEDLKNRLSKLSLCVAVNGSELYIKNPEVQVIPQGAGVLLKAGGHLPLHGYVGVVDPGTYTTEYLLFEIKDGQPVPMLEACGSVEVGTQMVCSAVAREFQAQTGSPLPVGMENEITKQALNREPIRYYGKTYCLDDVAYAARKNVSTAICQKVLAAWGNRTGYIQNTFLAGGGPLFFGADLCSALPCSMVVEEPVFANTEGYLAFI</sequence>
<proteinExistence type="predicted"/>
<evidence type="ECO:0000313" key="4">
    <source>
        <dbReference type="Proteomes" id="UP000045545"/>
    </source>
</evidence>
<organism evidence="3 4">
    <name type="scientific">Syntrophomonas zehnderi OL-4</name>
    <dbReference type="NCBI Taxonomy" id="690567"/>
    <lineage>
        <taxon>Bacteria</taxon>
        <taxon>Bacillati</taxon>
        <taxon>Bacillota</taxon>
        <taxon>Clostridia</taxon>
        <taxon>Eubacteriales</taxon>
        <taxon>Syntrophomonadaceae</taxon>
        <taxon>Syntrophomonas</taxon>
    </lineage>
</organism>
<dbReference type="SUPFAM" id="SSF53067">
    <property type="entry name" value="Actin-like ATPase domain"/>
    <property type="match status" value="2"/>
</dbReference>
<evidence type="ECO:0000259" key="1">
    <source>
        <dbReference type="Pfam" id="PF17989"/>
    </source>
</evidence>
<dbReference type="Pfam" id="PF17989">
    <property type="entry name" value="ALP_N"/>
    <property type="match status" value="1"/>
</dbReference>
<feature type="domain" description="Actin homologue MreB-like C-terminal" evidence="2">
    <location>
        <begin position="170"/>
        <end position="297"/>
    </location>
</feature>
<dbReference type="CDD" id="cd24025">
    <property type="entry name" value="ASKHA_NBD_ParM_pCBH-like"/>
    <property type="match status" value="1"/>
</dbReference>
<dbReference type="Pfam" id="PF21522">
    <property type="entry name" value="MreB-like_C"/>
    <property type="match status" value="1"/>
</dbReference>
<evidence type="ECO:0000313" key="3">
    <source>
        <dbReference type="EMBL" id="CFX16275.1"/>
    </source>
</evidence>
<dbReference type="InterPro" id="IPR040607">
    <property type="entry name" value="ALP_N"/>
</dbReference>
<dbReference type="InterPro" id="IPR049067">
    <property type="entry name" value="MreB-like_C"/>
</dbReference>
<dbReference type="Proteomes" id="UP000045545">
    <property type="component" value="Unassembled WGS sequence"/>
</dbReference>
<keyword evidence="4" id="KW-1185">Reference proteome</keyword>
<evidence type="ECO:0000259" key="2">
    <source>
        <dbReference type="Pfam" id="PF21522"/>
    </source>
</evidence>
<dbReference type="Gene3D" id="3.30.420.40">
    <property type="match status" value="2"/>
</dbReference>